<sequence length="187" mass="20801">MAKSPGWRSRPSGERAAVQARYAVIEIRYATEEDWPELKRVRLAALLDAPLAFGVSHASAAAYTDQAWRDRAAGRGPARYLLAFDGGTAVGIVAHVPNAARELELIAMWVTPALRGTPTASRLVEAVKQHATTHAYPRLLLDVDPDNRRAAAFYRKLGFTFLPQWEALDSHPHIRLQKMELIPVRRS</sequence>
<dbReference type="PANTHER" id="PTHR43877">
    <property type="entry name" value="AMINOALKYLPHOSPHONATE N-ACETYLTRANSFERASE-RELATED-RELATED"/>
    <property type="match status" value="1"/>
</dbReference>
<dbReference type="SUPFAM" id="SSF55729">
    <property type="entry name" value="Acyl-CoA N-acyltransferases (Nat)"/>
    <property type="match status" value="1"/>
</dbReference>
<evidence type="ECO:0000313" key="4">
    <source>
        <dbReference type="EMBL" id="MRW86014.1"/>
    </source>
</evidence>
<evidence type="ECO:0000256" key="1">
    <source>
        <dbReference type="ARBA" id="ARBA00022679"/>
    </source>
</evidence>
<protein>
    <submittedName>
        <fullName evidence="4">GNAT family N-acetyltransferase</fullName>
    </submittedName>
</protein>
<evidence type="ECO:0000259" key="3">
    <source>
        <dbReference type="PROSITE" id="PS51186"/>
    </source>
</evidence>
<dbReference type="Pfam" id="PF00583">
    <property type="entry name" value="Acetyltransf_1"/>
    <property type="match status" value="1"/>
</dbReference>
<dbReference type="PANTHER" id="PTHR43877:SF2">
    <property type="entry name" value="AMINOALKYLPHOSPHONATE N-ACETYLTRANSFERASE-RELATED"/>
    <property type="match status" value="1"/>
</dbReference>
<gene>
    <name evidence="4" type="ORF">GJ698_18230</name>
</gene>
<dbReference type="Proteomes" id="UP000439986">
    <property type="component" value="Unassembled WGS sequence"/>
</dbReference>
<accession>A0A844DE60</accession>
<keyword evidence="1 4" id="KW-0808">Transferase</keyword>
<dbReference type="InterPro" id="IPR050832">
    <property type="entry name" value="Bact_Acetyltransf"/>
</dbReference>
<dbReference type="InterPro" id="IPR016181">
    <property type="entry name" value="Acyl_CoA_acyltransferase"/>
</dbReference>
<dbReference type="Gene3D" id="3.40.630.30">
    <property type="match status" value="1"/>
</dbReference>
<feature type="domain" description="N-acetyltransferase" evidence="3">
    <location>
        <begin position="25"/>
        <end position="181"/>
    </location>
</feature>
<dbReference type="EMBL" id="WKJL01000013">
    <property type="protein sequence ID" value="MRW86014.1"/>
    <property type="molecule type" value="Genomic_DNA"/>
</dbReference>
<organism evidence="4 5">
    <name type="scientific">Duganella aquatilis</name>
    <dbReference type="NCBI Taxonomy" id="2666082"/>
    <lineage>
        <taxon>Bacteria</taxon>
        <taxon>Pseudomonadati</taxon>
        <taxon>Pseudomonadota</taxon>
        <taxon>Betaproteobacteria</taxon>
        <taxon>Burkholderiales</taxon>
        <taxon>Oxalobacteraceae</taxon>
        <taxon>Telluria group</taxon>
        <taxon>Duganella</taxon>
    </lineage>
</organism>
<name>A0A844DE60_9BURK</name>
<comment type="caution">
    <text evidence="4">The sequence shown here is derived from an EMBL/GenBank/DDBJ whole genome shotgun (WGS) entry which is preliminary data.</text>
</comment>
<evidence type="ECO:0000256" key="2">
    <source>
        <dbReference type="ARBA" id="ARBA00023315"/>
    </source>
</evidence>
<reference evidence="4 5" key="1">
    <citation type="submission" date="2019-11" db="EMBL/GenBank/DDBJ databases">
        <title>Novel species isolated from a subtropical stream in China.</title>
        <authorList>
            <person name="Lu H."/>
        </authorList>
    </citation>
    <scope>NUCLEOTIDE SEQUENCE [LARGE SCALE GENOMIC DNA]</scope>
    <source>
        <strain evidence="4 5">FT26W</strain>
    </source>
</reference>
<keyword evidence="2" id="KW-0012">Acyltransferase</keyword>
<proteinExistence type="predicted"/>
<evidence type="ECO:0000313" key="5">
    <source>
        <dbReference type="Proteomes" id="UP000439986"/>
    </source>
</evidence>
<dbReference type="PROSITE" id="PS51186">
    <property type="entry name" value="GNAT"/>
    <property type="match status" value="1"/>
</dbReference>
<keyword evidence="5" id="KW-1185">Reference proteome</keyword>
<dbReference type="GO" id="GO:0016747">
    <property type="term" value="F:acyltransferase activity, transferring groups other than amino-acyl groups"/>
    <property type="evidence" value="ECO:0007669"/>
    <property type="project" value="InterPro"/>
</dbReference>
<dbReference type="InterPro" id="IPR000182">
    <property type="entry name" value="GNAT_dom"/>
</dbReference>
<dbReference type="AlphaFoldDB" id="A0A844DE60"/>